<evidence type="ECO:0000313" key="2">
    <source>
        <dbReference type="Proteomes" id="UP000422989"/>
    </source>
</evidence>
<reference evidence="1 2" key="1">
    <citation type="submission" date="2018-09" db="EMBL/GenBank/DDBJ databases">
        <title>Whole genome sequencing of Microbacterium oryzae strain MB-10T.</title>
        <authorList>
            <person name="Das S.K."/>
        </authorList>
    </citation>
    <scope>NUCLEOTIDE SEQUENCE [LARGE SCALE GENOMIC DNA]</scope>
    <source>
        <strain evidence="1 2">MB-10</strain>
    </source>
</reference>
<dbReference type="Proteomes" id="UP000422989">
    <property type="component" value="Chromosome"/>
</dbReference>
<organism evidence="1 2">
    <name type="scientific">Microbacterium oryzae</name>
    <dbReference type="NCBI Taxonomy" id="743009"/>
    <lineage>
        <taxon>Bacteria</taxon>
        <taxon>Bacillati</taxon>
        <taxon>Actinomycetota</taxon>
        <taxon>Actinomycetes</taxon>
        <taxon>Micrococcales</taxon>
        <taxon>Microbacteriaceae</taxon>
        <taxon>Microbacterium</taxon>
    </lineage>
</organism>
<gene>
    <name evidence="1" type="ORF">D7D94_04650</name>
</gene>
<dbReference type="KEGG" id="moj:D7D94_04650"/>
<keyword evidence="2" id="KW-1185">Reference proteome</keyword>
<proteinExistence type="predicted"/>
<evidence type="ECO:0000313" key="1">
    <source>
        <dbReference type="EMBL" id="QGU27032.1"/>
    </source>
</evidence>
<accession>A0A6I6DQ59</accession>
<dbReference type="AlphaFoldDB" id="A0A6I6DQ59"/>
<protein>
    <submittedName>
        <fullName evidence="1">Uncharacterized protein</fullName>
    </submittedName>
</protein>
<name>A0A6I6DQ59_9MICO</name>
<sequence>MGGQKLSARGEERSEVFVAFNGEIAKASVKSVDLLPDPATGKVRLLVLKPSTTSDKVTFSFADPADSTTKVFDLKTPVVLIGASAVELLPASPAKLWLKNAGSEAVVVEILIGRDPAP</sequence>
<dbReference type="EMBL" id="CP032550">
    <property type="protein sequence ID" value="QGU27032.1"/>
    <property type="molecule type" value="Genomic_DNA"/>
</dbReference>